<organism evidence="2">
    <name type="scientific">marine sediment metagenome</name>
    <dbReference type="NCBI Taxonomy" id="412755"/>
    <lineage>
        <taxon>unclassified sequences</taxon>
        <taxon>metagenomes</taxon>
        <taxon>ecological metagenomes</taxon>
    </lineage>
</organism>
<accession>A0A0F9SSM5</accession>
<reference evidence="2" key="1">
    <citation type="journal article" date="2015" name="Nature">
        <title>Complex archaea that bridge the gap between prokaryotes and eukaryotes.</title>
        <authorList>
            <person name="Spang A."/>
            <person name="Saw J.H."/>
            <person name="Jorgensen S.L."/>
            <person name="Zaremba-Niedzwiedzka K."/>
            <person name="Martijn J."/>
            <person name="Lind A.E."/>
            <person name="van Eijk R."/>
            <person name="Schleper C."/>
            <person name="Guy L."/>
            <person name="Ettema T.J."/>
        </authorList>
    </citation>
    <scope>NUCLEOTIDE SEQUENCE</scope>
</reference>
<keyword evidence="1" id="KW-0812">Transmembrane</keyword>
<name>A0A0F9SSM5_9ZZZZ</name>
<gene>
    <name evidence="2" type="ORF">LCGC14_0480580</name>
</gene>
<sequence>MSKIPRGQNREQNLKSKRKFEEKFAIRTVIISTVLGIIFYIVSFLFNIVGVTIIFTNNNLLLDLINTLIKVVTILLFFLFMMISIGNFKELSGKPLDWKELLLLFILSLGQAILDSLVFTFTLLGLIILLIYLYVVQER</sequence>
<feature type="transmembrane region" description="Helical" evidence="1">
    <location>
        <begin position="101"/>
        <end position="134"/>
    </location>
</feature>
<evidence type="ECO:0000313" key="2">
    <source>
        <dbReference type="EMBL" id="KKN65532.1"/>
    </source>
</evidence>
<evidence type="ECO:0000256" key="1">
    <source>
        <dbReference type="SAM" id="Phobius"/>
    </source>
</evidence>
<proteinExistence type="predicted"/>
<feature type="transmembrane region" description="Helical" evidence="1">
    <location>
        <begin position="24"/>
        <end position="55"/>
    </location>
</feature>
<keyword evidence="1" id="KW-1133">Transmembrane helix</keyword>
<comment type="caution">
    <text evidence="2">The sequence shown here is derived from an EMBL/GenBank/DDBJ whole genome shotgun (WGS) entry which is preliminary data.</text>
</comment>
<dbReference type="EMBL" id="LAZR01000522">
    <property type="protein sequence ID" value="KKN65532.1"/>
    <property type="molecule type" value="Genomic_DNA"/>
</dbReference>
<keyword evidence="1" id="KW-0472">Membrane</keyword>
<protein>
    <submittedName>
        <fullName evidence="2">Uncharacterized protein</fullName>
    </submittedName>
</protein>
<dbReference type="AlphaFoldDB" id="A0A0F9SSM5"/>
<feature type="transmembrane region" description="Helical" evidence="1">
    <location>
        <begin position="67"/>
        <end position="89"/>
    </location>
</feature>